<accession>A0A7X0JV66</accession>
<dbReference type="RefSeq" id="WP_341801007.1">
    <property type="nucleotide sequence ID" value="NZ_JAAONY010000002.1"/>
</dbReference>
<dbReference type="PANTHER" id="PTHR12526:SF638">
    <property type="entry name" value="SPORE COAT PROTEIN SA"/>
    <property type="match status" value="1"/>
</dbReference>
<dbReference type="InterPro" id="IPR028098">
    <property type="entry name" value="Glyco_trans_4-like_N"/>
</dbReference>
<reference evidence="3 4" key="1">
    <citation type="submission" date="2020-08" db="EMBL/GenBank/DDBJ databases">
        <title>Genomic Encyclopedia of Type Strains, Phase IV (KMG-IV): sequencing the most valuable type-strain genomes for metagenomic binning, comparative biology and taxonomic classification.</title>
        <authorList>
            <person name="Goeker M."/>
        </authorList>
    </citation>
    <scope>NUCLEOTIDE SEQUENCE [LARGE SCALE GENOMIC DNA]</scope>
    <source>
        <strain evidence="3 4">DSM 22368</strain>
    </source>
</reference>
<organism evidence="3 4">
    <name type="scientific">Pseudoteredinibacter isoporae</name>
    <dbReference type="NCBI Taxonomy" id="570281"/>
    <lineage>
        <taxon>Bacteria</taxon>
        <taxon>Pseudomonadati</taxon>
        <taxon>Pseudomonadota</taxon>
        <taxon>Gammaproteobacteria</taxon>
        <taxon>Cellvibrionales</taxon>
        <taxon>Cellvibrionaceae</taxon>
        <taxon>Pseudoteredinibacter</taxon>
    </lineage>
</organism>
<sequence length="370" mass="41807">MTLKVIQFLPSLRGGGVEVGTLEVAKALVEAGHQSLVVSAGGPMVERLEQEGSIHIEWDLGKKSPLSFRHIWPLRRWLVEQQADILHVRSRMPAWIVYLAWKGMPEKARPRFMSTMHGLHSVSAYSEIMCRGERVIAVSNTVKDYIASHYPKTDMARVQVVNRGISDEEYPRDFCPEENWLMQWKETFPQFNGKRLICLPGRLTRLKGHAYFLRLMQKLCQRFDDVHGIVVGSEDPKRQNYAEELYAQLKDMGLQDSVTFTGGRSDMKNIYSQSAMVLSLSSKPESFGRTTTEALSMGVPVVGFDHGGVGEQLQSLFPLGMVPCFDEDVLLNKVEALLNKPEKPKKNDCYLKSKMLAQTLAIYQELASEA</sequence>
<feature type="domain" description="Glycosyl transferase family 1" evidence="1">
    <location>
        <begin position="189"/>
        <end position="346"/>
    </location>
</feature>
<dbReference type="InParanoid" id="A0A7X0JV66"/>
<dbReference type="Gene3D" id="3.40.50.2000">
    <property type="entry name" value="Glycogen Phosphorylase B"/>
    <property type="match status" value="2"/>
</dbReference>
<keyword evidence="3" id="KW-0808">Transferase</keyword>
<evidence type="ECO:0000313" key="4">
    <source>
        <dbReference type="Proteomes" id="UP000528457"/>
    </source>
</evidence>
<dbReference type="GO" id="GO:0016757">
    <property type="term" value="F:glycosyltransferase activity"/>
    <property type="evidence" value="ECO:0007669"/>
    <property type="project" value="InterPro"/>
</dbReference>
<evidence type="ECO:0000313" key="3">
    <source>
        <dbReference type="EMBL" id="MBB6522404.1"/>
    </source>
</evidence>
<feature type="domain" description="Glycosyltransferase subfamily 4-like N-terminal" evidence="2">
    <location>
        <begin position="15"/>
        <end position="168"/>
    </location>
</feature>
<evidence type="ECO:0000259" key="1">
    <source>
        <dbReference type="Pfam" id="PF00534"/>
    </source>
</evidence>
<dbReference type="GO" id="GO:1901135">
    <property type="term" value="P:carbohydrate derivative metabolic process"/>
    <property type="evidence" value="ECO:0007669"/>
    <property type="project" value="UniProtKB-ARBA"/>
</dbReference>
<comment type="caution">
    <text evidence="3">The sequence shown here is derived from an EMBL/GenBank/DDBJ whole genome shotgun (WGS) entry which is preliminary data.</text>
</comment>
<name>A0A7X0JV66_9GAMM</name>
<gene>
    <name evidence="3" type="ORF">HNR48_002689</name>
</gene>
<dbReference type="Proteomes" id="UP000528457">
    <property type="component" value="Unassembled WGS sequence"/>
</dbReference>
<keyword evidence="4" id="KW-1185">Reference proteome</keyword>
<dbReference type="AlphaFoldDB" id="A0A7X0JV66"/>
<dbReference type="PANTHER" id="PTHR12526">
    <property type="entry name" value="GLYCOSYLTRANSFERASE"/>
    <property type="match status" value="1"/>
</dbReference>
<dbReference type="Pfam" id="PF00534">
    <property type="entry name" value="Glycos_transf_1"/>
    <property type="match status" value="1"/>
</dbReference>
<dbReference type="InterPro" id="IPR001296">
    <property type="entry name" value="Glyco_trans_1"/>
</dbReference>
<protein>
    <submittedName>
        <fullName evidence="3">Glycosyltransferase involved in cell wall biosynthesis</fullName>
    </submittedName>
</protein>
<dbReference type="CDD" id="cd03819">
    <property type="entry name" value="GT4_WavL-like"/>
    <property type="match status" value="1"/>
</dbReference>
<proteinExistence type="predicted"/>
<dbReference type="EMBL" id="JACHHT010000002">
    <property type="protein sequence ID" value="MBB6522404.1"/>
    <property type="molecule type" value="Genomic_DNA"/>
</dbReference>
<evidence type="ECO:0000259" key="2">
    <source>
        <dbReference type="Pfam" id="PF13439"/>
    </source>
</evidence>
<dbReference type="SUPFAM" id="SSF53756">
    <property type="entry name" value="UDP-Glycosyltransferase/glycogen phosphorylase"/>
    <property type="match status" value="1"/>
</dbReference>
<dbReference type="Pfam" id="PF13439">
    <property type="entry name" value="Glyco_transf_4"/>
    <property type="match status" value="1"/>
</dbReference>